<proteinExistence type="predicted"/>
<protein>
    <submittedName>
        <fullName evidence="2">Uncharacterized protein</fullName>
    </submittedName>
</protein>
<keyword evidence="1" id="KW-0472">Membrane</keyword>
<organism evidence="2">
    <name type="scientific">bioreactor metagenome</name>
    <dbReference type="NCBI Taxonomy" id="1076179"/>
    <lineage>
        <taxon>unclassified sequences</taxon>
        <taxon>metagenomes</taxon>
        <taxon>ecological metagenomes</taxon>
    </lineage>
</organism>
<sequence length="107" mass="11813">MEKSTAFGINVRFFLISIVMSVKGIWSLIAPINDLSIVIMSSTADLVFNSKEVKLACASKSIINTLYPRLDKLYPTKAVVEVFPTPPLKLAKLRTVAAILYLPLNVM</sequence>
<keyword evidence="1" id="KW-0812">Transmembrane</keyword>
<evidence type="ECO:0000256" key="1">
    <source>
        <dbReference type="SAM" id="Phobius"/>
    </source>
</evidence>
<reference evidence="2" key="1">
    <citation type="submission" date="2019-08" db="EMBL/GenBank/DDBJ databases">
        <authorList>
            <person name="Kucharzyk K."/>
            <person name="Murdoch R.W."/>
            <person name="Higgins S."/>
            <person name="Loffler F."/>
        </authorList>
    </citation>
    <scope>NUCLEOTIDE SEQUENCE</scope>
</reference>
<accession>A0A644ZQV8</accession>
<dbReference type="EMBL" id="VSSQ01009668">
    <property type="protein sequence ID" value="MPM42271.1"/>
    <property type="molecule type" value="Genomic_DNA"/>
</dbReference>
<dbReference type="AlphaFoldDB" id="A0A644ZQV8"/>
<keyword evidence="1" id="KW-1133">Transmembrane helix</keyword>
<feature type="transmembrane region" description="Helical" evidence="1">
    <location>
        <begin position="12"/>
        <end position="32"/>
    </location>
</feature>
<comment type="caution">
    <text evidence="2">The sequence shown here is derived from an EMBL/GenBank/DDBJ whole genome shotgun (WGS) entry which is preliminary data.</text>
</comment>
<evidence type="ECO:0000313" key="2">
    <source>
        <dbReference type="EMBL" id="MPM42271.1"/>
    </source>
</evidence>
<gene>
    <name evidence="2" type="ORF">SDC9_88936</name>
</gene>
<name>A0A644ZQV8_9ZZZZ</name>